<dbReference type="RefSeq" id="WP_088920378.1">
    <property type="nucleotide sequence ID" value="NZ_CP018632.1"/>
</dbReference>
<evidence type="ECO:0000313" key="4">
    <source>
        <dbReference type="EMBL" id="ASJ75462.1"/>
    </source>
</evidence>
<protein>
    <submittedName>
        <fullName evidence="4">Ribonuclease</fullName>
        <ecNumber evidence="4">3.1.-.-</ecNumber>
    </submittedName>
</protein>
<dbReference type="PANTHER" id="PTHR11203:SF37">
    <property type="entry name" value="INTEGRATOR COMPLEX SUBUNIT 11"/>
    <property type="match status" value="1"/>
</dbReference>
<dbReference type="SMART" id="SM01027">
    <property type="entry name" value="Beta-Casp"/>
    <property type="match status" value="1"/>
</dbReference>
<gene>
    <name evidence="4" type="ORF">IMCC3135_27035</name>
</gene>
<dbReference type="SMART" id="SM00849">
    <property type="entry name" value="Lactamase_B"/>
    <property type="match status" value="1"/>
</dbReference>
<dbReference type="GO" id="GO:0016787">
    <property type="term" value="F:hydrolase activity"/>
    <property type="evidence" value="ECO:0007669"/>
    <property type="project" value="UniProtKB-KW"/>
</dbReference>
<dbReference type="Proteomes" id="UP000250079">
    <property type="component" value="Chromosome"/>
</dbReference>
<accession>A0A2Z2NV95</accession>
<dbReference type="Pfam" id="PF10996">
    <property type="entry name" value="Beta-Casp"/>
    <property type="match status" value="1"/>
</dbReference>
<feature type="domain" description="Beta-Casp" evidence="3">
    <location>
        <begin position="253"/>
        <end position="378"/>
    </location>
</feature>
<dbReference type="Gene3D" id="3.40.50.10890">
    <property type="match status" value="1"/>
</dbReference>
<dbReference type="InterPro" id="IPR036866">
    <property type="entry name" value="RibonucZ/Hydroxyglut_hydro"/>
</dbReference>
<name>A0A2Z2NV95_9GAMM</name>
<dbReference type="Gene3D" id="3.60.15.10">
    <property type="entry name" value="Ribonuclease Z/Hydroxyacylglutathione hydrolase-like"/>
    <property type="match status" value="1"/>
</dbReference>
<dbReference type="EC" id="3.1.-.-" evidence="4"/>
<reference evidence="4 5" key="1">
    <citation type="submission" date="2016-12" db="EMBL/GenBank/DDBJ databases">
        <authorList>
            <person name="Song W.-J."/>
            <person name="Kurnit D.M."/>
        </authorList>
    </citation>
    <scope>NUCLEOTIDE SEQUENCE [LARGE SCALE GENOMIC DNA]</scope>
    <source>
        <strain evidence="4 5">IMCC3135</strain>
    </source>
</reference>
<keyword evidence="1 4" id="KW-0378">Hydrolase</keyword>
<dbReference type="GO" id="GO:0004521">
    <property type="term" value="F:RNA endonuclease activity"/>
    <property type="evidence" value="ECO:0007669"/>
    <property type="project" value="TreeGrafter"/>
</dbReference>
<dbReference type="OrthoDB" id="9803916at2"/>
<sequence>MKLTSYGAAEEVTGSCHLIETSNHKVLFDCGLIQGRRKDELRNHDPFPFNPAELDAVVLSHAHIDHCGRLPMLIDQGFTGKIHCHDATADLVQILLKDSANLNARDVEYRNRKRKRAGKPLLTPLYNQEDVENTLDKLAPMQYLTSVKVAPGVSIKLYDAGHILGSAMVEITLVEDDETRTVVFSGDLGHRGSPILRDFSCLQKADLVLMESTYGNRLHRDWSETVKEVQEIASALSSTRGNILIPAFSVGRSQMILYTMARYFKEWDLERWKIFLDSPMAIRACEVYLKHTALYDEQAAAFYKKNGPLLSMPNLTFSQTADQSRAINAMQTGAIVIAGSGMCTGGRIIHHLKHNLWRADAHVIIAGYQAHGTLGRKLVDGKKTVKIWGEKIVVRATIHTVGGLSAHADQQGMMDWYASFEDTPPVLLVHGEVKAMQVLADRLTSELGARARAAQPGKSTDLLALDKFGR</sequence>
<evidence type="ECO:0000259" key="3">
    <source>
        <dbReference type="SMART" id="SM01027"/>
    </source>
</evidence>
<evidence type="ECO:0000259" key="2">
    <source>
        <dbReference type="SMART" id="SM00849"/>
    </source>
</evidence>
<dbReference type="EMBL" id="CP018632">
    <property type="protein sequence ID" value="ASJ75462.1"/>
    <property type="molecule type" value="Genomic_DNA"/>
</dbReference>
<evidence type="ECO:0000256" key="1">
    <source>
        <dbReference type="ARBA" id="ARBA00022801"/>
    </source>
</evidence>
<dbReference type="InterPro" id="IPR022712">
    <property type="entry name" value="Beta_Casp"/>
</dbReference>
<organism evidence="4 5">
    <name type="scientific">Granulosicoccus antarcticus IMCC3135</name>
    <dbReference type="NCBI Taxonomy" id="1192854"/>
    <lineage>
        <taxon>Bacteria</taxon>
        <taxon>Pseudomonadati</taxon>
        <taxon>Pseudomonadota</taxon>
        <taxon>Gammaproteobacteria</taxon>
        <taxon>Chromatiales</taxon>
        <taxon>Granulosicoccaceae</taxon>
        <taxon>Granulosicoccus</taxon>
    </lineage>
</organism>
<dbReference type="PANTHER" id="PTHR11203">
    <property type="entry name" value="CLEAVAGE AND POLYADENYLATION SPECIFICITY FACTOR FAMILY MEMBER"/>
    <property type="match status" value="1"/>
</dbReference>
<dbReference type="Pfam" id="PF07521">
    <property type="entry name" value="RMMBL"/>
    <property type="match status" value="1"/>
</dbReference>
<proteinExistence type="predicted"/>
<keyword evidence="5" id="KW-1185">Reference proteome</keyword>
<dbReference type="InterPro" id="IPR011108">
    <property type="entry name" value="RMMBL"/>
</dbReference>
<evidence type="ECO:0000313" key="5">
    <source>
        <dbReference type="Proteomes" id="UP000250079"/>
    </source>
</evidence>
<dbReference type="InterPro" id="IPR001279">
    <property type="entry name" value="Metallo-B-lactamas"/>
</dbReference>
<dbReference type="Pfam" id="PF00753">
    <property type="entry name" value="Lactamase_B"/>
    <property type="match status" value="1"/>
</dbReference>
<feature type="domain" description="Metallo-beta-lactamase" evidence="2">
    <location>
        <begin position="13"/>
        <end position="236"/>
    </location>
</feature>
<dbReference type="SUPFAM" id="SSF56281">
    <property type="entry name" value="Metallo-hydrolase/oxidoreductase"/>
    <property type="match status" value="1"/>
</dbReference>
<dbReference type="AlphaFoldDB" id="A0A2Z2NV95"/>
<dbReference type="KEGG" id="gai:IMCC3135_27035"/>
<dbReference type="InterPro" id="IPR050698">
    <property type="entry name" value="MBL"/>
</dbReference>
<dbReference type="CDD" id="cd16295">
    <property type="entry name" value="TTHA0252-CPSF-like_MBL-fold"/>
    <property type="match status" value="1"/>
</dbReference>